<dbReference type="InterPro" id="IPR010998">
    <property type="entry name" value="Integrase_recombinase_N"/>
</dbReference>
<evidence type="ECO:0000259" key="7">
    <source>
        <dbReference type="PROSITE" id="PS51900"/>
    </source>
</evidence>
<reference evidence="9" key="1">
    <citation type="journal article" date="2019" name="Int. J. Syst. Evol. Microbiol.">
        <title>The Global Catalogue of Microorganisms (GCM) 10K type strain sequencing project: providing services to taxonomists for standard genome sequencing and annotation.</title>
        <authorList>
            <consortium name="The Broad Institute Genomics Platform"/>
            <consortium name="The Broad Institute Genome Sequencing Center for Infectious Disease"/>
            <person name="Wu L."/>
            <person name="Ma J."/>
        </authorList>
    </citation>
    <scope>NUCLEOTIDE SEQUENCE [LARGE SCALE GENOMIC DNA]</scope>
    <source>
        <strain evidence="9">KACC 14058</strain>
    </source>
</reference>
<evidence type="ECO:0000256" key="1">
    <source>
        <dbReference type="ARBA" id="ARBA00008857"/>
    </source>
</evidence>
<accession>A0ABV8VSN3</accession>
<dbReference type="PANTHER" id="PTHR30349:SF64">
    <property type="entry name" value="PROPHAGE INTEGRASE INTD-RELATED"/>
    <property type="match status" value="1"/>
</dbReference>
<evidence type="ECO:0000256" key="5">
    <source>
        <dbReference type="PROSITE-ProRule" id="PRU01248"/>
    </source>
</evidence>
<dbReference type="Gene3D" id="1.10.150.130">
    <property type="match status" value="1"/>
</dbReference>
<keyword evidence="3 5" id="KW-0238">DNA-binding</keyword>
<evidence type="ECO:0000256" key="2">
    <source>
        <dbReference type="ARBA" id="ARBA00022908"/>
    </source>
</evidence>
<comment type="similarity">
    <text evidence="1">Belongs to the 'phage' integrase family.</text>
</comment>
<dbReference type="Gene3D" id="1.10.443.10">
    <property type="entry name" value="Intergrase catalytic core"/>
    <property type="match status" value="1"/>
</dbReference>
<dbReference type="Pfam" id="PF00589">
    <property type="entry name" value="Phage_integrase"/>
    <property type="match status" value="1"/>
</dbReference>
<evidence type="ECO:0000259" key="6">
    <source>
        <dbReference type="PROSITE" id="PS51898"/>
    </source>
</evidence>
<organism evidence="8 9">
    <name type="scientific">Gracilibacillus marinus</name>
    <dbReference type="NCBI Taxonomy" id="630535"/>
    <lineage>
        <taxon>Bacteria</taxon>
        <taxon>Bacillati</taxon>
        <taxon>Bacillota</taxon>
        <taxon>Bacilli</taxon>
        <taxon>Bacillales</taxon>
        <taxon>Bacillaceae</taxon>
        <taxon>Gracilibacillus</taxon>
    </lineage>
</organism>
<dbReference type="EMBL" id="JBHSDV010000001">
    <property type="protein sequence ID" value="MFC4387482.1"/>
    <property type="molecule type" value="Genomic_DNA"/>
</dbReference>
<feature type="domain" description="Tyr recombinase" evidence="6">
    <location>
        <begin position="167"/>
        <end position="369"/>
    </location>
</feature>
<evidence type="ECO:0000256" key="4">
    <source>
        <dbReference type="ARBA" id="ARBA00023172"/>
    </source>
</evidence>
<dbReference type="InterPro" id="IPR013762">
    <property type="entry name" value="Integrase-like_cat_sf"/>
</dbReference>
<dbReference type="InterPro" id="IPR002104">
    <property type="entry name" value="Integrase_catalytic"/>
</dbReference>
<dbReference type="PROSITE" id="PS51900">
    <property type="entry name" value="CB"/>
    <property type="match status" value="1"/>
</dbReference>
<dbReference type="CDD" id="cd01189">
    <property type="entry name" value="INT_ICEBs1_C_like"/>
    <property type="match status" value="1"/>
</dbReference>
<dbReference type="Pfam" id="PF14659">
    <property type="entry name" value="Phage_int_SAM_3"/>
    <property type="match status" value="1"/>
</dbReference>
<keyword evidence="2" id="KW-0229">DNA integration</keyword>
<keyword evidence="9" id="KW-1185">Reference proteome</keyword>
<dbReference type="RefSeq" id="WP_390197384.1">
    <property type="nucleotide sequence ID" value="NZ_JBHSDV010000001.1"/>
</dbReference>
<dbReference type="Proteomes" id="UP001595880">
    <property type="component" value="Unassembled WGS sequence"/>
</dbReference>
<dbReference type="InterPro" id="IPR011010">
    <property type="entry name" value="DNA_brk_join_enz"/>
</dbReference>
<dbReference type="InterPro" id="IPR050090">
    <property type="entry name" value="Tyrosine_recombinase_XerCD"/>
</dbReference>
<keyword evidence="4" id="KW-0233">DNA recombination</keyword>
<dbReference type="InterPro" id="IPR004107">
    <property type="entry name" value="Integrase_SAM-like_N"/>
</dbReference>
<dbReference type="InterPro" id="IPR044068">
    <property type="entry name" value="CB"/>
</dbReference>
<evidence type="ECO:0000313" key="9">
    <source>
        <dbReference type="Proteomes" id="UP001595880"/>
    </source>
</evidence>
<evidence type="ECO:0000313" key="8">
    <source>
        <dbReference type="EMBL" id="MFC4387482.1"/>
    </source>
</evidence>
<comment type="caution">
    <text evidence="8">The sequence shown here is derived from an EMBL/GenBank/DDBJ whole genome shotgun (WGS) entry which is preliminary data.</text>
</comment>
<dbReference type="SUPFAM" id="SSF56349">
    <property type="entry name" value="DNA breaking-rejoining enzymes"/>
    <property type="match status" value="1"/>
</dbReference>
<gene>
    <name evidence="8" type="ORF">ACFOZ1_06605</name>
</gene>
<protein>
    <submittedName>
        <fullName evidence="8">Tyrosine-type recombinase/integrase</fullName>
    </submittedName>
</protein>
<sequence>MGISYRKRNGKWEYRIRYLDPFTNEKKEKSKMGFTTKPEARFEAQKMEEQLLNNFDLASSNILLEEYLYNWLEEYKNGVVRKNTYISHKRNIEKQILPYFKNIELKAIKPTMYQKFLNSLYKKKYSKRTIEIIHSTMHNAMEKAIHLDLINRNPTIGSVIKGVEKDREVKFIDSTEIPAFLTAAYRYGYIYWLFFSFMIDTGMRKGEVAALQWSDINFKEKTVRINKTLDFQAKSDEELMGDPKTFRSKRTITLTNNTIQQLKDHLKWQNINKQNLNDIYRHDLNLVFCREDGDIMPKSSLFNAFRRILKQADISNLPIHSLRHTHAVLLLESGNDMKFIQERLGHGSYQITADVYSHISKRLDEKSMARYEDYFNEIKKENPKKVGQKWGTQRNHP</sequence>
<evidence type="ECO:0000256" key="3">
    <source>
        <dbReference type="ARBA" id="ARBA00023125"/>
    </source>
</evidence>
<dbReference type="PROSITE" id="PS51898">
    <property type="entry name" value="TYR_RECOMBINASE"/>
    <property type="match status" value="1"/>
</dbReference>
<dbReference type="PANTHER" id="PTHR30349">
    <property type="entry name" value="PHAGE INTEGRASE-RELATED"/>
    <property type="match status" value="1"/>
</dbReference>
<name>A0ABV8VSN3_9BACI</name>
<proteinExistence type="inferred from homology"/>
<feature type="domain" description="Core-binding (CB)" evidence="7">
    <location>
        <begin position="62"/>
        <end position="145"/>
    </location>
</feature>